<protein>
    <submittedName>
        <fullName evidence="1">Uncharacterized protein</fullName>
    </submittedName>
</protein>
<dbReference type="EMBL" id="REGN01007983">
    <property type="protein sequence ID" value="RNA04750.1"/>
    <property type="molecule type" value="Genomic_DNA"/>
</dbReference>
<gene>
    <name evidence="1" type="ORF">BpHYR1_025835</name>
</gene>
<comment type="caution">
    <text evidence="1">The sequence shown here is derived from an EMBL/GenBank/DDBJ whole genome shotgun (WGS) entry which is preliminary data.</text>
</comment>
<accession>A0A3M7Q033</accession>
<name>A0A3M7Q033_BRAPC</name>
<keyword evidence="2" id="KW-1185">Reference proteome</keyword>
<feature type="non-terminal residue" evidence="1">
    <location>
        <position position="137"/>
    </location>
</feature>
<proteinExistence type="predicted"/>
<dbReference type="AlphaFoldDB" id="A0A3M7Q033"/>
<evidence type="ECO:0000313" key="2">
    <source>
        <dbReference type="Proteomes" id="UP000276133"/>
    </source>
</evidence>
<evidence type="ECO:0000313" key="1">
    <source>
        <dbReference type="EMBL" id="RNA04750.1"/>
    </source>
</evidence>
<dbReference type="Proteomes" id="UP000276133">
    <property type="component" value="Unassembled WGS sequence"/>
</dbReference>
<reference evidence="1 2" key="1">
    <citation type="journal article" date="2018" name="Sci. Rep.">
        <title>Genomic signatures of local adaptation to the degree of environmental predictability in rotifers.</title>
        <authorList>
            <person name="Franch-Gras L."/>
            <person name="Hahn C."/>
            <person name="Garcia-Roger E.M."/>
            <person name="Carmona M.J."/>
            <person name="Serra M."/>
            <person name="Gomez A."/>
        </authorList>
    </citation>
    <scope>NUCLEOTIDE SEQUENCE [LARGE SCALE GENOMIC DNA]</scope>
    <source>
        <strain evidence="1">HYR1</strain>
    </source>
</reference>
<sequence length="137" mass="15466">MSDRSIDRYSQSSKTDSASLASLELSSLLTPHNFIYKTSIKLRGDAEFDSFPEELCWDVKKASNTVDQVEMFKSCFASIESSSLSSENESAKYIFDTFRELKFNENILTPGFSFCEFYLDEIKKAVDELPSSSSPGF</sequence>
<organism evidence="1 2">
    <name type="scientific">Brachionus plicatilis</name>
    <name type="common">Marine rotifer</name>
    <name type="synonym">Brachionus muelleri</name>
    <dbReference type="NCBI Taxonomy" id="10195"/>
    <lineage>
        <taxon>Eukaryota</taxon>
        <taxon>Metazoa</taxon>
        <taxon>Spiralia</taxon>
        <taxon>Gnathifera</taxon>
        <taxon>Rotifera</taxon>
        <taxon>Eurotatoria</taxon>
        <taxon>Monogononta</taxon>
        <taxon>Pseudotrocha</taxon>
        <taxon>Ploima</taxon>
        <taxon>Brachionidae</taxon>
        <taxon>Brachionus</taxon>
    </lineage>
</organism>